<dbReference type="Proteomes" id="UP000034803">
    <property type="component" value="Unassembled WGS sequence"/>
</dbReference>
<organism evidence="1 2">
    <name type="scientific">Candidatus Woesebacteria bacterium GW2011_GWC2_31_9</name>
    <dbReference type="NCBI Taxonomy" id="1618586"/>
    <lineage>
        <taxon>Bacteria</taxon>
        <taxon>Candidatus Woeseibacteriota</taxon>
    </lineage>
</organism>
<accession>A0A0F9YWI4</accession>
<evidence type="ECO:0000313" key="1">
    <source>
        <dbReference type="EMBL" id="KKP30816.1"/>
    </source>
</evidence>
<dbReference type="AlphaFoldDB" id="A0A0F9YWI4"/>
<dbReference type="EMBL" id="LBOI01000024">
    <property type="protein sequence ID" value="KKP30816.1"/>
    <property type="molecule type" value="Genomic_DNA"/>
</dbReference>
<protein>
    <submittedName>
        <fullName evidence="1">Uncharacterized protein</fullName>
    </submittedName>
</protein>
<proteinExistence type="predicted"/>
<gene>
    <name evidence="1" type="ORF">UR21_C0024G0009</name>
</gene>
<sequence>MENKIIMFDSGEAAQTKTITGWVSGNGFFYGNDEQSARYMGCTHQRCECGMIMKKGYTICESCRHKKALERYRNMPFKE</sequence>
<reference evidence="1 2" key="1">
    <citation type="journal article" date="2015" name="Nature">
        <title>rRNA introns, odd ribosomes, and small enigmatic genomes across a large radiation of phyla.</title>
        <authorList>
            <person name="Brown C.T."/>
            <person name="Hug L.A."/>
            <person name="Thomas B.C."/>
            <person name="Sharon I."/>
            <person name="Castelle C.J."/>
            <person name="Singh A."/>
            <person name="Wilkins M.J."/>
            <person name="Williams K.H."/>
            <person name="Banfield J.F."/>
        </authorList>
    </citation>
    <scope>NUCLEOTIDE SEQUENCE [LARGE SCALE GENOMIC DNA]</scope>
</reference>
<comment type="caution">
    <text evidence="1">The sequence shown here is derived from an EMBL/GenBank/DDBJ whole genome shotgun (WGS) entry which is preliminary data.</text>
</comment>
<name>A0A0F9YWI4_9BACT</name>
<evidence type="ECO:0000313" key="2">
    <source>
        <dbReference type="Proteomes" id="UP000034803"/>
    </source>
</evidence>
<feature type="non-terminal residue" evidence="1">
    <location>
        <position position="79"/>
    </location>
</feature>